<evidence type="ECO:0000256" key="5">
    <source>
        <dbReference type="ARBA" id="ARBA00021901"/>
    </source>
</evidence>
<evidence type="ECO:0000256" key="1">
    <source>
        <dbReference type="ARBA" id="ARBA00001974"/>
    </source>
</evidence>
<dbReference type="GO" id="GO:0034628">
    <property type="term" value="P:'de novo' NAD+ biosynthetic process from L-aspartate"/>
    <property type="evidence" value="ECO:0007669"/>
    <property type="project" value="TreeGrafter"/>
</dbReference>
<feature type="region of interest" description="Disordered" evidence="13">
    <location>
        <begin position="602"/>
        <end position="623"/>
    </location>
</feature>
<evidence type="ECO:0000256" key="7">
    <source>
        <dbReference type="ARBA" id="ARBA00022642"/>
    </source>
</evidence>
<dbReference type="InterPro" id="IPR027477">
    <property type="entry name" value="Succ_DH/fumarate_Rdtase_cat_sf"/>
</dbReference>
<accession>A0A261EXS3</accession>
<dbReference type="InterPro" id="IPR005288">
    <property type="entry name" value="NadB"/>
</dbReference>
<evidence type="ECO:0000313" key="16">
    <source>
        <dbReference type="EMBL" id="OZG51645.1"/>
    </source>
</evidence>
<feature type="domain" description="Fumarate reductase/succinate dehydrogenase flavoprotein-like C-terminal" evidence="15">
    <location>
        <begin position="514"/>
        <end position="613"/>
    </location>
</feature>
<dbReference type="Gene3D" id="3.50.50.60">
    <property type="entry name" value="FAD/NAD(P)-binding domain"/>
    <property type="match status" value="1"/>
</dbReference>
<evidence type="ECO:0000256" key="4">
    <source>
        <dbReference type="ARBA" id="ARBA00012173"/>
    </source>
</evidence>
<reference evidence="16 17" key="1">
    <citation type="journal article" date="2017" name="BMC Genomics">
        <title>Comparative genomic and phylogenomic analyses of the Bifidobacteriaceae family.</title>
        <authorList>
            <person name="Lugli G.A."/>
            <person name="Milani C."/>
            <person name="Turroni F."/>
            <person name="Duranti S."/>
            <person name="Mancabelli L."/>
            <person name="Mangifesta M."/>
            <person name="Ferrario C."/>
            <person name="Modesto M."/>
            <person name="Mattarelli P."/>
            <person name="Jiri K."/>
            <person name="van Sinderen D."/>
            <person name="Ventura M."/>
        </authorList>
    </citation>
    <scope>NUCLEOTIDE SEQUENCE [LARGE SCALE GENOMIC DNA]</scope>
    <source>
        <strain evidence="16 17">DSM 24742</strain>
    </source>
</reference>
<feature type="domain" description="FAD-dependent oxidoreductase 2 FAD-binding" evidence="14">
    <location>
        <begin position="31"/>
        <end position="434"/>
    </location>
</feature>
<dbReference type="AlphaFoldDB" id="A0A261EXS3"/>
<dbReference type="EMBL" id="MWWR01000007">
    <property type="protein sequence ID" value="OZG51645.1"/>
    <property type="molecule type" value="Genomic_DNA"/>
</dbReference>
<dbReference type="EC" id="1.4.3.16" evidence="4"/>
<dbReference type="InterPro" id="IPR015939">
    <property type="entry name" value="Fum_Rdtase/Succ_DH_flav-like_C"/>
</dbReference>
<evidence type="ECO:0000256" key="9">
    <source>
        <dbReference type="ARBA" id="ARBA00023002"/>
    </source>
</evidence>
<dbReference type="GO" id="GO:0033765">
    <property type="term" value="F:steroid dehydrogenase activity, acting on the CH-CH group of donors"/>
    <property type="evidence" value="ECO:0007669"/>
    <property type="project" value="UniProtKB-ARBA"/>
</dbReference>
<dbReference type="Gene3D" id="1.20.58.100">
    <property type="entry name" value="Fumarate reductase/succinate dehydrogenase flavoprotein-like, C-terminal domain"/>
    <property type="match status" value="1"/>
</dbReference>
<keyword evidence="17" id="KW-1185">Reference proteome</keyword>
<dbReference type="Gene3D" id="3.90.700.10">
    <property type="entry name" value="Succinate dehydrogenase/fumarate reductase flavoprotein, catalytic domain"/>
    <property type="match status" value="1"/>
</dbReference>
<evidence type="ECO:0000256" key="2">
    <source>
        <dbReference type="ARBA" id="ARBA00004950"/>
    </source>
</evidence>
<comment type="similarity">
    <text evidence="3">Belongs to the FAD-dependent oxidoreductase 2 family. NadB subfamily.</text>
</comment>
<evidence type="ECO:0000256" key="10">
    <source>
        <dbReference type="ARBA" id="ARBA00029426"/>
    </source>
</evidence>
<keyword evidence="8" id="KW-0274">FAD</keyword>
<dbReference type="Proteomes" id="UP000216725">
    <property type="component" value="Unassembled WGS sequence"/>
</dbReference>
<dbReference type="OrthoDB" id="9805351at2"/>
<evidence type="ECO:0000259" key="15">
    <source>
        <dbReference type="Pfam" id="PF02910"/>
    </source>
</evidence>
<keyword evidence="9" id="KW-0560">Oxidoreductase</keyword>
<comment type="caution">
    <text evidence="16">The sequence shown here is derived from an EMBL/GenBank/DDBJ whole genome shotgun (WGS) entry which is preliminary data.</text>
</comment>
<comment type="pathway">
    <text evidence="2">Cofactor biosynthesis; NAD(+) biosynthesis; iminoaspartate from L-aspartate (oxidase route): step 1/1.</text>
</comment>
<organism evidence="16 17">
    <name type="scientific">Pseudoscardovia radai</name>
    <dbReference type="NCBI Taxonomy" id="987066"/>
    <lineage>
        <taxon>Bacteria</taxon>
        <taxon>Bacillati</taxon>
        <taxon>Actinomycetota</taxon>
        <taxon>Actinomycetes</taxon>
        <taxon>Bifidobacteriales</taxon>
        <taxon>Bifidobacteriaceae</taxon>
        <taxon>Pseudoscardovia</taxon>
    </lineage>
</organism>
<dbReference type="InterPro" id="IPR037099">
    <property type="entry name" value="Fum_R/Succ_DH_flav-like_C_sf"/>
</dbReference>
<dbReference type="Pfam" id="PF02910">
    <property type="entry name" value="Succ_DH_flav_C"/>
    <property type="match status" value="1"/>
</dbReference>
<dbReference type="InterPro" id="IPR003953">
    <property type="entry name" value="FAD-dep_OxRdtase_2_FAD-bd"/>
</dbReference>
<dbReference type="SUPFAM" id="SSF56425">
    <property type="entry name" value="Succinate dehydrogenase/fumarate reductase flavoprotein, catalytic domain"/>
    <property type="match status" value="1"/>
</dbReference>
<dbReference type="InterPro" id="IPR036188">
    <property type="entry name" value="FAD/NAD-bd_sf"/>
</dbReference>
<evidence type="ECO:0000259" key="14">
    <source>
        <dbReference type="Pfam" id="PF00890"/>
    </source>
</evidence>
<keyword evidence="7" id="KW-0662">Pyridine nucleotide biosynthesis</keyword>
<proteinExistence type="inferred from homology"/>
<evidence type="ECO:0000313" key="17">
    <source>
        <dbReference type="Proteomes" id="UP000216725"/>
    </source>
</evidence>
<dbReference type="SUPFAM" id="SSF46977">
    <property type="entry name" value="Succinate dehydrogenase/fumarate reductase flavoprotein C-terminal domain"/>
    <property type="match status" value="1"/>
</dbReference>
<dbReference type="PRINTS" id="PR00368">
    <property type="entry name" value="FADPNR"/>
</dbReference>
<keyword evidence="6" id="KW-0285">Flavoprotein</keyword>
<dbReference type="PANTHER" id="PTHR42716:SF2">
    <property type="entry name" value="L-ASPARTATE OXIDASE, CHLOROPLASTIC"/>
    <property type="match status" value="1"/>
</dbReference>
<dbReference type="PANTHER" id="PTHR42716">
    <property type="entry name" value="L-ASPARTATE OXIDASE"/>
    <property type="match status" value="1"/>
</dbReference>
<feature type="region of interest" description="Disordered" evidence="13">
    <location>
        <begin position="1"/>
        <end position="25"/>
    </location>
</feature>
<protein>
    <recommendedName>
        <fullName evidence="5">L-aspartate oxidase</fullName>
        <ecNumber evidence="4">1.4.3.16</ecNumber>
    </recommendedName>
    <alternativeName>
        <fullName evidence="11">Quinolinate synthase B</fullName>
    </alternativeName>
</protein>
<dbReference type="UniPathway" id="UPA00253">
    <property type="reaction ID" value="UER00326"/>
</dbReference>
<dbReference type="SUPFAM" id="SSF51905">
    <property type="entry name" value="FAD/NAD(P)-binding domain"/>
    <property type="match status" value="1"/>
</dbReference>
<sequence length="623" mass="65647">MTDTSQSAQSTQPTAQNQPAQPAPTLQRDPIVVIGAGIAGISAALAAAAELDASHDPARRIQPVLLIGSVDGSNTYHAQGGIAAAVFPDDDPALHTRDTLIAGAGLCDPGAVSILTSEGRDRVNELIEAGVHFDRDADGNLVRGLEGAHSRKRILHAGGDATGRVVETDIAAMVEHTPRIERRDGYATRLEPLGGGRWRVTLLRRENREGNRTDGDGGESNRADRTIVETLDADRVILATGGAGNMYPYTTNPRGANANGVALALAAGAQVADLEFYQFHPTALAMGENFLISEAVRGEGAHLVNEAGERYMPSIDERAELAPRDIVARENFKQMMRQDGRPVFLDLRPVGQRHPGTPLADFLARRFPTIDAYVRGMGIDWSQTPIPVTPAAHYYMGGVRTDMEGRTSLPGLYAAGECARTGVQGANRLASNSLLEGLVFGHRAGIAAVRDADGTPWQPRPLDPAEGATTASDEVRAICGGLATVFGGGAAVDGGVDGMNGVTLHDSIVDATSRLENIMWTHVGVLRTANDLEAALPQISAIADEAARWIDAPSHRVSANGTNGTDAPGYADLTAAYDCRSLAVTAYAATLAALARTESRGAHARTDFPAADPSQARSRAWTL</sequence>
<name>A0A261EXS3_9BIFI</name>
<gene>
    <name evidence="16" type="ORF">PSRA_1042</name>
</gene>
<evidence type="ECO:0000256" key="6">
    <source>
        <dbReference type="ARBA" id="ARBA00022630"/>
    </source>
</evidence>
<dbReference type="Pfam" id="PF00890">
    <property type="entry name" value="FAD_binding_2"/>
    <property type="match status" value="1"/>
</dbReference>
<evidence type="ECO:0000256" key="8">
    <source>
        <dbReference type="ARBA" id="ARBA00022827"/>
    </source>
</evidence>
<comment type="function">
    <text evidence="10">Catalyzes the oxidation of L-aspartate to iminoaspartate, the first step in the de novo biosynthesis of NAD(+).</text>
</comment>
<evidence type="ECO:0000256" key="13">
    <source>
        <dbReference type="SAM" id="MobiDB-lite"/>
    </source>
</evidence>
<comment type="catalytic activity">
    <reaction evidence="12">
        <text>L-aspartate + O2 = iminosuccinate + H2O2</text>
        <dbReference type="Rhea" id="RHEA:25876"/>
        <dbReference type="ChEBI" id="CHEBI:15379"/>
        <dbReference type="ChEBI" id="CHEBI:16240"/>
        <dbReference type="ChEBI" id="CHEBI:29991"/>
        <dbReference type="ChEBI" id="CHEBI:77875"/>
        <dbReference type="EC" id="1.4.3.16"/>
    </reaction>
    <physiologicalReaction direction="left-to-right" evidence="12">
        <dbReference type="Rhea" id="RHEA:25877"/>
    </physiologicalReaction>
</comment>
<evidence type="ECO:0000256" key="12">
    <source>
        <dbReference type="ARBA" id="ARBA00048305"/>
    </source>
</evidence>
<dbReference type="GO" id="GO:0008734">
    <property type="term" value="F:L-aspartate oxidase activity"/>
    <property type="evidence" value="ECO:0007669"/>
    <property type="project" value="UniProtKB-EC"/>
</dbReference>
<dbReference type="FunFam" id="3.90.700.10:FF:000002">
    <property type="entry name" value="L-aspartate oxidase"/>
    <property type="match status" value="1"/>
</dbReference>
<comment type="cofactor">
    <cofactor evidence="1">
        <name>FAD</name>
        <dbReference type="ChEBI" id="CHEBI:57692"/>
    </cofactor>
</comment>
<evidence type="ECO:0000256" key="3">
    <source>
        <dbReference type="ARBA" id="ARBA00008562"/>
    </source>
</evidence>
<evidence type="ECO:0000256" key="11">
    <source>
        <dbReference type="ARBA" id="ARBA00030386"/>
    </source>
</evidence>